<comment type="caution">
    <text evidence="2">The sequence shown here is derived from an EMBL/GenBank/DDBJ whole genome shotgun (WGS) entry which is preliminary data.</text>
</comment>
<evidence type="ECO:0000313" key="2">
    <source>
        <dbReference type="EMBL" id="MBP0464877.1"/>
    </source>
</evidence>
<dbReference type="Gene3D" id="3.10.129.10">
    <property type="entry name" value="Hotdog Thioesterase"/>
    <property type="match status" value="1"/>
</dbReference>
<evidence type="ECO:0000259" key="1">
    <source>
        <dbReference type="Pfam" id="PF03061"/>
    </source>
</evidence>
<dbReference type="Pfam" id="PF03061">
    <property type="entry name" value="4HBT"/>
    <property type="match status" value="1"/>
</dbReference>
<protein>
    <submittedName>
        <fullName evidence="2">PaaI family thioesterase</fullName>
    </submittedName>
</protein>
<dbReference type="SUPFAM" id="SSF54637">
    <property type="entry name" value="Thioesterase/thiol ester dehydrase-isomerase"/>
    <property type="match status" value="1"/>
</dbReference>
<keyword evidence="3" id="KW-1185">Reference proteome</keyword>
<feature type="domain" description="Thioesterase" evidence="1">
    <location>
        <begin position="54"/>
        <end position="125"/>
    </location>
</feature>
<dbReference type="Proteomes" id="UP000680815">
    <property type="component" value="Unassembled WGS sequence"/>
</dbReference>
<dbReference type="RefSeq" id="WP_209352274.1">
    <property type="nucleotide sequence ID" value="NZ_JAGIYZ010000012.1"/>
</dbReference>
<dbReference type="InterPro" id="IPR029069">
    <property type="entry name" value="HotDog_dom_sf"/>
</dbReference>
<name>A0ABS4AWB7_9PROT</name>
<dbReference type="InterPro" id="IPR006683">
    <property type="entry name" value="Thioestr_dom"/>
</dbReference>
<sequence length="142" mass="15162">MDDAGGADVPEGFLPRRAGGPFLEPIGPLWRRPEDGGARFGIRIETRHCNNQRVAHGGMLATFADIALGIGGAEQAGTAGHFITISLVTDYLAPAPLGAWLECRPVLLRRTSRLMFVEGRFEADGKPVLRASGVFNLPKPSA</sequence>
<evidence type="ECO:0000313" key="3">
    <source>
        <dbReference type="Proteomes" id="UP000680815"/>
    </source>
</evidence>
<dbReference type="CDD" id="cd03443">
    <property type="entry name" value="PaaI_thioesterase"/>
    <property type="match status" value="1"/>
</dbReference>
<dbReference type="EMBL" id="JAGIYZ010000012">
    <property type="protein sequence ID" value="MBP0464877.1"/>
    <property type="molecule type" value="Genomic_DNA"/>
</dbReference>
<proteinExistence type="predicted"/>
<gene>
    <name evidence="2" type="ORF">J5Y09_13225</name>
</gene>
<organism evidence="2 3">
    <name type="scientific">Roseomonas nitratireducens</name>
    <dbReference type="NCBI Taxonomy" id="2820810"/>
    <lineage>
        <taxon>Bacteria</taxon>
        <taxon>Pseudomonadati</taxon>
        <taxon>Pseudomonadota</taxon>
        <taxon>Alphaproteobacteria</taxon>
        <taxon>Acetobacterales</taxon>
        <taxon>Roseomonadaceae</taxon>
        <taxon>Roseomonas</taxon>
    </lineage>
</organism>
<reference evidence="2 3" key="1">
    <citation type="submission" date="2021-03" db="EMBL/GenBank/DDBJ databases">
        <authorList>
            <person name="So Y."/>
        </authorList>
    </citation>
    <scope>NUCLEOTIDE SEQUENCE [LARGE SCALE GENOMIC DNA]</scope>
    <source>
        <strain evidence="2 3">PWR1</strain>
    </source>
</reference>
<accession>A0ABS4AWB7</accession>